<name>A0ABR2ZYX7_9AGAR</name>
<organism evidence="1 2">
    <name type="scientific">Marasmius tenuissimus</name>
    <dbReference type="NCBI Taxonomy" id="585030"/>
    <lineage>
        <taxon>Eukaryota</taxon>
        <taxon>Fungi</taxon>
        <taxon>Dikarya</taxon>
        <taxon>Basidiomycota</taxon>
        <taxon>Agaricomycotina</taxon>
        <taxon>Agaricomycetes</taxon>
        <taxon>Agaricomycetidae</taxon>
        <taxon>Agaricales</taxon>
        <taxon>Marasmiineae</taxon>
        <taxon>Marasmiaceae</taxon>
        <taxon>Marasmius</taxon>
    </lineage>
</organism>
<dbReference type="Proteomes" id="UP001437256">
    <property type="component" value="Unassembled WGS sequence"/>
</dbReference>
<evidence type="ECO:0000313" key="1">
    <source>
        <dbReference type="EMBL" id="KAL0066247.1"/>
    </source>
</evidence>
<protein>
    <submittedName>
        <fullName evidence="1">Uncharacterized protein</fullName>
    </submittedName>
</protein>
<dbReference type="EMBL" id="JBBXMP010000037">
    <property type="protein sequence ID" value="KAL0066247.1"/>
    <property type="molecule type" value="Genomic_DNA"/>
</dbReference>
<reference evidence="1 2" key="1">
    <citation type="submission" date="2024-05" db="EMBL/GenBank/DDBJ databases">
        <title>A draft genome resource for the thread blight pathogen Marasmius tenuissimus strain MS-2.</title>
        <authorList>
            <person name="Yulfo-Soto G.E."/>
            <person name="Baruah I.K."/>
            <person name="Amoako-Attah I."/>
            <person name="Bukari Y."/>
            <person name="Meinhardt L.W."/>
            <person name="Bailey B.A."/>
            <person name="Cohen S.P."/>
        </authorList>
    </citation>
    <scope>NUCLEOTIDE SEQUENCE [LARGE SCALE GENOMIC DNA]</scope>
    <source>
        <strain evidence="1 2">MS-2</strain>
    </source>
</reference>
<sequence length="455" mass="51116">MLFGEETEFKSHVKCGLVLRGNIFKWTTISRELRAIALGSGRCWSSMQIRCDMAIDLRSQRRDDGAQEMIHVLREVLRRAGRNPLNIQLTISDTYGKSGSSFDHDILSILGRSRNAWKSLTLIVFAEPSEASRTLELVQHHVSGVQELAVWVNGWEAGLEGFLSGLGPLNQVQYLNLWVGRSCCTGYAEIDDEFSGINWSRPSSVWPMEELCLAEDQYIYRPLVPLLPHWRSPLHHLTRLDVAASDGALISFLGCLSALRELRVVLVPAPDCEDTFGDTVENRLTKGGGSRPEFVLEHLHSLSLRLVEPRPGVANVLCSLGCPRLERFAVALPRWRGEIGHLSKFYTLAALGCFLDFSGANIDSFAIFPPPEYMLMAPHVASPMLMAALVVPSSRGAVRAWLKDKMPRCYRSCWGQMAEDRNAFCDVWNPESWPRAWQEFLVETFPWQISVSDAI</sequence>
<comment type="caution">
    <text evidence="1">The sequence shown here is derived from an EMBL/GenBank/DDBJ whole genome shotgun (WGS) entry which is preliminary data.</text>
</comment>
<proteinExistence type="predicted"/>
<gene>
    <name evidence="1" type="ORF">AAF712_006678</name>
</gene>
<keyword evidence="2" id="KW-1185">Reference proteome</keyword>
<accession>A0ABR2ZYX7</accession>
<evidence type="ECO:0000313" key="2">
    <source>
        <dbReference type="Proteomes" id="UP001437256"/>
    </source>
</evidence>